<dbReference type="OrthoDB" id="1779993at2"/>
<evidence type="ECO:0000313" key="2">
    <source>
        <dbReference type="Proteomes" id="UP000265562"/>
    </source>
</evidence>
<dbReference type="RefSeq" id="WP_111524468.1">
    <property type="nucleotide sequence ID" value="NZ_CP032364.1"/>
</dbReference>
<accession>A0A385PZ82</accession>
<organism evidence="1 2">
    <name type="scientific">Lachnoanaerobaculum umeaense</name>
    <dbReference type="NCBI Taxonomy" id="617123"/>
    <lineage>
        <taxon>Bacteria</taxon>
        <taxon>Bacillati</taxon>
        <taxon>Bacillota</taxon>
        <taxon>Clostridia</taxon>
        <taxon>Lachnospirales</taxon>
        <taxon>Lachnospiraceae</taxon>
        <taxon>Lachnoanaerobaculum</taxon>
    </lineage>
</organism>
<protein>
    <submittedName>
        <fullName evidence="1">DUF1700 domain-containing protein</fullName>
    </submittedName>
</protein>
<sequence>MTKEEFLDGLRKALFSTGSASLIEENIRFYSSYIDDELSKGRSIDDIMEELGDPRLIANSIKVAAGYDDVFTGLNNEAYMNNDRYEEKINTENEEKGNANFKAYNLSGKSLILPIIIILAVVLVVIAVIVAVFSFLAPVLLPIIGVLILVGLIKGILYKR</sequence>
<dbReference type="KEGG" id="lua:D4A81_00865"/>
<evidence type="ECO:0000313" key="1">
    <source>
        <dbReference type="EMBL" id="AYA98597.1"/>
    </source>
</evidence>
<dbReference type="EMBL" id="CP032364">
    <property type="protein sequence ID" value="AYA98597.1"/>
    <property type="molecule type" value="Genomic_DNA"/>
</dbReference>
<dbReference type="Pfam" id="PF22564">
    <property type="entry name" value="HAAS"/>
    <property type="match status" value="1"/>
</dbReference>
<reference evidence="1 2" key="1">
    <citation type="submission" date="2018-09" db="EMBL/GenBank/DDBJ databases">
        <title>Genome sequencing of Lachnoanaerobaculum umeaense DSM 23576.</title>
        <authorList>
            <person name="Kook J.-K."/>
            <person name="Park S.-N."/>
            <person name="Lim Y.K."/>
        </authorList>
    </citation>
    <scope>NUCLEOTIDE SEQUENCE [LARGE SCALE GENOMIC DNA]</scope>
    <source>
        <strain evidence="2">DSM 23576 \ CCUG 58757</strain>
    </source>
</reference>
<dbReference type="Proteomes" id="UP000265562">
    <property type="component" value="Chromosome"/>
</dbReference>
<gene>
    <name evidence="1" type="ORF">D4A81_00865</name>
</gene>
<keyword evidence="2" id="KW-1185">Reference proteome</keyword>
<proteinExistence type="predicted"/>
<name>A0A385PZ82_9FIRM</name>
<dbReference type="AlphaFoldDB" id="A0A385PZ82"/>